<accession>A0A6J3M3P0</accession>
<dbReference type="PANTHER" id="PTHR24148">
    <property type="entry name" value="ANKYRIN REPEAT DOMAIN-CONTAINING PROTEIN 39 HOMOLOG-RELATED"/>
    <property type="match status" value="1"/>
</dbReference>
<gene>
    <name evidence="3" type="ORF">K489DRAFT_379979</name>
</gene>
<reference evidence="3" key="1">
    <citation type="submission" date="2020-01" db="EMBL/GenBank/DDBJ databases">
        <authorList>
            <consortium name="DOE Joint Genome Institute"/>
            <person name="Haridas S."/>
            <person name="Albert R."/>
            <person name="Binder M."/>
            <person name="Bloem J."/>
            <person name="Labutti K."/>
            <person name="Salamov A."/>
            <person name="Andreopoulos B."/>
            <person name="Baker S.E."/>
            <person name="Barry K."/>
            <person name="Bills G."/>
            <person name="Bluhm B.H."/>
            <person name="Cannon C."/>
            <person name="Castanera R."/>
            <person name="Culley D.E."/>
            <person name="Daum C."/>
            <person name="Ezra D."/>
            <person name="Gonzalez J.B."/>
            <person name="Henrissat B."/>
            <person name="Kuo A."/>
            <person name="Liang C."/>
            <person name="Lipzen A."/>
            <person name="Lutzoni F."/>
            <person name="Magnuson J."/>
            <person name="Mondo S."/>
            <person name="Nolan M."/>
            <person name="Ohm R."/>
            <person name="Pangilinan J."/>
            <person name="Park H.-J."/>
            <person name="Ramirez L."/>
            <person name="Alfaro M."/>
            <person name="Sun H."/>
            <person name="Tritt A."/>
            <person name="Yoshinaga Y."/>
            <person name="Zwiers L.-H."/>
            <person name="Turgeon B.G."/>
            <person name="Goodwin S.B."/>
            <person name="Spatafora J.W."/>
            <person name="Crous P.W."/>
            <person name="Grigoriev I.V."/>
        </authorList>
    </citation>
    <scope>NUCLEOTIDE SEQUENCE</scope>
    <source>
        <strain evidence="3">CBS 342.82</strain>
    </source>
</reference>
<dbReference type="OrthoDB" id="2157530at2759"/>
<dbReference type="InterPro" id="IPR052895">
    <property type="entry name" value="HetReg/Transcr_Mod"/>
</dbReference>
<keyword evidence="2" id="KW-1185">Reference proteome</keyword>
<dbReference type="PANTHER" id="PTHR24148:SF73">
    <property type="entry name" value="HET DOMAIN PROTEIN (AFU_ORTHOLOGUE AFUA_8G01020)"/>
    <property type="match status" value="1"/>
</dbReference>
<protein>
    <recommendedName>
        <fullName evidence="1">Heterokaryon incompatibility domain-containing protein</fullName>
    </recommendedName>
</protein>
<evidence type="ECO:0000259" key="1">
    <source>
        <dbReference type="Pfam" id="PF06985"/>
    </source>
</evidence>
<reference evidence="3" key="2">
    <citation type="submission" date="2020-04" db="EMBL/GenBank/DDBJ databases">
        <authorList>
            <consortium name="NCBI Genome Project"/>
        </authorList>
    </citation>
    <scope>NUCLEOTIDE SEQUENCE</scope>
    <source>
        <strain evidence="3">CBS 342.82</strain>
    </source>
</reference>
<proteinExistence type="predicted"/>
<evidence type="ECO:0000313" key="2">
    <source>
        <dbReference type="Proteomes" id="UP000504637"/>
    </source>
</evidence>
<evidence type="ECO:0000313" key="3">
    <source>
        <dbReference type="RefSeq" id="XP_033459656.1"/>
    </source>
</evidence>
<dbReference type="Proteomes" id="UP000504637">
    <property type="component" value="Unplaced"/>
</dbReference>
<dbReference type="GeneID" id="54362579"/>
<dbReference type="InterPro" id="IPR010730">
    <property type="entry name" value="HET"/>
</dbReference>
<feature type="domain" description="Heterokaryon incompatibility" evidence="1">
    <location>
        <begin position="43"/>
        <end position="187"/>
    </location>
</feature>
<name>A0A6J3M3P0_9PEZI</name>
<dbReference type="RefSeq" id="XP_033459656.1">
    <property type="nucleotide sequence ID" value="XM_033604779.1"/>
</dbReference>
<dbReference type="Pfam" id="PF06985">
    <property type="entry name" value="HET"/>
    <property type="match status" value="1"/>
</dbReference>
<organism evidence="3">
    <name type="scientific">Dissoconium aciculare CBS 342.82</name>
    <dbReference type="NCBI Taxonomy" id="1314786"/>
    <lineage>
        <taxon>Eukaryota</taxon>
        <taxon>Fungi</taxon>
        <taxon>Dikarya</taxon>
        <taxon>Ascomycota</taxon>
        <taxon>Pezizomycotina</taxon>
        <taxon>Dothideomycetes</taxon>
        <taxon>Dothideomycetidae</taxon>
        <taxon>Mycosphaerellales</taxon>
        <taxon>Dissoconiaceae</taxon>
        <taxon>Dissoconium</taxon>
    </lineage>
</organism>
<dbReference type="AlphaFoldDB" id="A0A6J3M3P0"/>
<sequence length="610" mass="68904">MSSLYSPLCASRQQFRLLRILSTTSAIIECTLEIASLNDEIEFNALSYCWGSERDAIDIVVNGGRVSVTQNLAAALNHLRSTQDVAVVPIWADAICINQSDVLERNAQVAMMSQLYKLAKLVHIWLGDSNLVQVASMQALQELSASILQDPNSGWTRHYDSSKLQLIENLAELSGIPYWRRTWILQEIALKDRIVLHGAGKRVKFACPSSSSYGSVWTFIYNAQEHILAATGDEIERRIRQVGISSRELFEPMAMAQLMKQGDRWAESDQMSMKRILIDVLFSFRDFCCRDPRDKIYGLLGLLPSTINIIPDYNKSAETVFAEATLQLIMHSNNLEILGQACSHNRNLPSWVPDFAVPFRVYHKLIKWNTKYRADGAVRPEVPIEIQTTDLRSLTVKGFILDRVVQVADGLVEIPGCDMPTQVLRTLQRWQALYLAHFPSNDRETSNSMIESPVFWRWAYDGLSGRGHLLQDANKFDYYFKLPQLLKRALIPEDRVDEVILDYLRKITAWYDYIVTANGLSGLAFTSDADAGDFILVISGAPTPFCARMVSSSPHTTFSLRGACFVENQILDGERSEKNVMFGAAVHARQAVFESDRLNGEEVFYDLHII</sequence>
<reference evidence="3" key="3">
    <citation type="submission" date="2025-08" db="UniProtKB">
        <authorList>
            <consortium name="RefSeq"/>
        </authorList>
    </citation>
    <scope>IDENTIFICATION</scope>
    <source>
        <strain evidence="3">CBS 342.82</strain>
    </source>
</reference>